<dbReference type="Proteomes" id="UP000671943">
    <property type="component" value="Segment"/>
</dbReference>
<sequence length="108" mass="12613">MHAVMHLAANVGFGLMAVVLVFMLLSNLRIAVDLPLLTLSLQDSWLKRGYTFPHFQEYMERQRNARAGLYGSNVQREARFANYSMWIGSFLLWPDILYHIWYKIGTLF</sequence>
<gene>
    <name evidence="2" type="ORF">XaavBphi31_17</name>
</gene>
<organism evidence="2 3">
    <name type="scientific">Xanthomonas phage Xaa_vB_phi31</name>
    <dbReference type="NCBI Taxonomy" id="2776752"/>
    <lineage>
        <taxon>Viruses</taxon>
        <taxon>Duplodnaviria</taxon>
        <taxon>Heunggongvirae</taxon>
        <taxon>Uroviricota</taxon>
        <taxon>Caudoviricetes</taxon>
        <taxon>Autographivirales</taxon>
        <taxon>Autonotataviridae</taxon>
        <taxon>Gujervirinae</taxon>
        <taxon>Pazvirus</taxon>
        <taxon>Pazvirus 31</taxon>
    </lineage>
</organism>
<keyword evidence="3" id="KW-1185">Reference proteome</keyword>
<keyword evidence="1" id="KW-1133">Transmembrane helix</keyword>
<evidence type="ECO:0000256" key="1">
    <source>
        <dbReference type="SAM" id="Phobius"/>
    </source>
</evidence>
<feature type="transmembrane region" description="Helical" evidence="1">
    <location>
        <begin position="83"/>
        <end position="102"/>
    </location>
</feature>
<protein>
    <submittedName>
        <fullName evidence="2">Uncharacterized protein</fullName>
    </submittedName>
</protein>
<dbReference type="EMBL" id="MT951568">
    <property type="protein sequence ID" value="QOI69514.1"/>
    <property type="molecule type" value="Genomic_DNA"/>
</dbReference>
<accession>A0A868C0G4</accession>
<evidence type="ECO:0000313" key="3">
    <source>
        <dbReference type="Proteomes" id="UP000671943"/>
    </source>
</evidence>
<name>A0A868C0G4_9CAUD</name>
<proteinExistence type="predicted"/>
<feature type="transmembrane region" description="Helical" evidence="1">
    <location>
        <begin position="7"/>
        <end position="32"/>
    </location>
</feature>
<evidence type="ECO:0000313" key="2">
    <source>
        <dbReference type="EMBL" id="QOI69514.1"/>
    </source>
</evidence>
<keyword evidence="1" id="KW-0812">Transmembrane</keyword>
<keyword evidence="1" id="KW-0472">Membrane</keyword>
<reference evidence="2" key="1">
    <citation type="submission" date="2020-08" db="EMBL/GenBank/DDBJ databases">
        <authorList>
            <person name="Nguyen N.T.T."/>
            <person name="Holtappels D."/>
            <person name="Doan T.T.K."/>
            <person name="Pham H.K.N."/>
            <person name="Wagemans J."/>
        </authorList>
    </citation>
    <scope>NUCLEOTIDE SEQUENCE</scope>
</reference>